<feature type="compositionally biased region" description="Basic residues" evidence="1">
    <location>
        <begin position="72"/>
        <end position="81"/>
    </location>
</feature>
<organism evidence="2 3">
    <name type="scientific">Rhizophlyctis rosea</name>
    <dbReference type="NCBI Taxonomy" id="64517"/>
    <lineage>
        <taxon>Eukaryota</taxon>
        <taxon>Fungi</taxon>
        <taxon>Fungi incertae sedis</taxon>
        <taxon>Chytridiomycota</taxon>
        <taxon>Chytridiomycota incertae sedis</taxon>
        <taxon>Chytridiomycetes</taxon>
        <taxon>Rhizophlyctidales</taxon>
        <taxon>Rhizophlyctidaceae</taxon>
        <taxon>Rhizophlyctis</taxon>
    </lineage>
</organism>
<name>A0AAD5S641_9FUNG</name>
<dbReference type="AlphaFoldDB" id="A0AAD5S641"/>
<evidence type="ECO:0000313" key="2">
    <source>
        <dbReference type="EMBL" id="KAJ3042680.1"/>
    </source>
</evidence>
<accession>A0AAD5S641</accession>
<proteinExistence type="predicted"/>
<dbReference type="Proteomes" id="UP001212841">
    <property type="component" value="Unassembled WGS sequence"/>
</dbReference>
<gene>
    <name evidence="2" type="ORF">HK097_001954</name>
</gene>
<evidence type="ECO:0000256" key="1">
    <source>
        <dbReference type="SAM" id="MobiDB-lite"/>
    </source>
</evidence>
<reference evidence="2" key="1">
    <citation type="submission" date="2020-05" db="EMBL/GenBank/DDBJ databases">
        <title>Phylogenomic resolution of chytrid fungi.</title>
        <authorList>
            <person name="Stajich J.E."/>
            <person name="Amses K."/>
            <person name="Simmons R."/>
            <person name="Seto K."/>
            <person name="Myers J."/>
            <person name="Bonds A."/>
            <person name="Quandt C.A."/>
            <person name="Barry K."/>
            <person name="Liu P."/>
            <person name="Grigoriev I."/>
            <person name="Longcore J.E."/>
            <person name="James T.Y."/>
        </authorList>
    </citation>
    <scope>NUCLEOTIDE SEQUENCE</scope>
    <source>
        <strain evidence="2">JEL0318</strain>
    </source>
</reference>
<feature type="region of interest" description="Disordered" evidence="1">
    <location>
        <begin position="59"/>
        <end position="90"/>
    </location>
</feature>
<evidence type="ECO:0000313" key="3">
    <source>
        <dbReference type="Proteomes" id="UP001212841"/>
    </source>
</evidence>
<dbReference type="EMBL" id="JADGJD010001401">
    <property type="protein sequence ID" value="KAJ3042680.1"/>
    <property type="molecule type" value="Genomic_DNA"/>
</dbReference>
<comment type="caution">
    <text evidence="2">The sequence shown here is derived from an EMBL/GenBank/DDBJ whole genome shotgun (WGS) entry which is preliminary data.</text>
</comment>
<protein>
    <submittedName>
        <fullName evidence="2">Uncharacterized protein</fullName>
    </submittedName>
</protein>
<keyword evidence="3" id="KW-1185">Reference proteome</keyword>
<sequence length="217" mass="24289">MEARMRYQFTFVPEKLRDEGHAKAIKSEADNMRTYESLIAVYPDAKEVLTAQIAAANLSLEPDEPPTEPKRPTVRKAKPSKGKPAAPSAKASIEDTFSLADFEKFERITQAEVEELYNALFIRIVSVIDKISGGDESIFHTVVDAVIDMFGRKVNKVTAVPNAWKDRLGTLPRGIIKYGDGQLTYNVNDESVSPARFVALLNHINEEILFQLTSWCE</sequence>